<accession>A0AAW5PBE4</accession>
<protein>
    <submittedName>
        <fullName evidence="2">Uncharacterized protein</fullName>
    </submittedName>
</protein>
<gene>
    <name evidence="2" type="ORF">GGP99_003222</name>
</gene>
<evidence type="ECO:0000313" key="3">
    <source>
        <dbReference type="Proteomes" id="UP001155110"/>
    </source>
</evidence>
<comment type="caution">
    <text evidence="2">The sequence shown here is derived from an EMBL/GenBank/DDBJ whole genome shotgun (WGS) entry which is preliminary data.</text>
</comment>
<proteinExistence type="predicted"/>
<organism evidence="2 3">
    <name type="scientific">Salinibacter ruber</name>
    <dbReference type="NCBI Taxonomy" id="146919"/>
    <lineage>
        <taxon>Bacteria</taxon>
        <taxon>Pseudomonadati</taxon>
        <taxon>Rhodothermota</taxon>
        <taxon>Rhodothermia</taxon>
        <taxon>Rhodothermales</taxon>
        <taxon>Salinibacteraceae</taxon>
        <taxon>Salinibacter</taxon>
    </lineage>
</organism>
<name>A0AAW5PBE4_9BACT</name>
<sequence>MITGKQSDELPLPNRAGMMSGSENELHALHRVLPTLGEEFSVGIRPTATVRSKRGSDEKQDLDLLTPIKKKQETLSAAGKLYSRGSSIQRP</sequence>
<dbReference type="AlphaFoldDB" id="A0AAW5PBE4"/>
<dbReference type="Proteomes" id="UP001155110">
    <property type="component" value="Unassembled WGS sequence"/>
</dbReference>
<reference evidence="2" key="1">
    <citation type="submission" date="2022-08" db="EMBL/GenBank/DDBJ databases">
        <title>Genomic Encyclopedia of Type Strains, Phase V (KMG-V): Genome sequencing to study the core and pangenomes of soil and plant-associated prokaryotes.</title>
        <authorList>
            <person name="Whitman W."/>
        </authorList>
    </citation>
    <scope>NUCLEOTIDE SEQUENCE</scope>
    <source>
        <strain evidence="2">SP3002</strain>
    </source>
</reference>
<evidence type="ECO:0000256" key="1">
    <source>
        <dbReference type="SAM" id="MobiDB-lite"/>
    </source>
</evidence>
<dbReference type="EMBL" id="JANTZM010000021">
    <property type="protein sequence ID" value="MCS4159232.1"/>
    <property type="molecule type" value="Genomic_DNA"/>
</dbReference>
<evidence type="ECO:0000313" key="2">
    <source>
        <dbReference type="EMBL" id="MCS4159232.1"/>
    </source>
</evidence>
<feature type="region of interest" description="Disordered" evidence="1">
    <location>
        <begin position="1"/>
        <end position="23"/>
    </location>
</feature>